<dbReference type="Proteomes" id="UP000001514">
    <property type="component" value="Unassembled WGS sequence"/>
</dbReference>
<protein>
    <submittedName>
        <fullName evidence="2">Uncharacterized protein</fullName>
    </submittedName>
</protein>
<dbReference type="InParanoid" id="D8S8A4"/>
<dbReference type="EMBL" id="GL377606">
    <property type="protein sequence ID" value="EFJ19494.1"/>
    <property type="molecule type" value="Genomic_DNA"/>
</dbReference>
<name>D8S8A4_SELML</name>
<accession>D8S8A4</accession>
<dbReference type="AlphaFoldDB" id="D8S8A4"/>
<organism evidence="3">
    <name type="scientific">Selaginella moellendorffii</name>
    <name type="common">Spikemoss</name>
    <dbReference type="NCBI Taxonomy" id="88036"/>
    <lineage>
        <taxon>Eukaryota</taxon>
        <taxon>Viridiplantae</taxon>
        <taxon>Streptophyta</taxon>
        <taxon>Embryophyta</taxon>
        <taxon>Tracheophyta</taxon>
        <taxon>Lycopodiopsida</taxon>
        <taxon>Selaginellales</taxon>
        <taxon>Selaginellaceae</taxon>
        <taxon>Selaginella</taxon>
    </lineage>
</organism>
<keyword evidence="3" id="KW-1185">Reference proteome</keyword>
<evidence type="ECO:0000313" key="2">
    <source>
        <dbReference type="EMBL" id="EFJ19494.1"/>
    </source>
</evidence>
<reference evidence="2 3" key="1">
    <citation type="journal article" date="2011" name="Science">
        <title>The Selaginella genome identifies genetic changes associated with the evolution of vascular plants.</title>
        <authorList>
            <person name="Banks J.A."/>
            <person name="Nishiyama T."/>
            <person name="Hasebe M."/>
            <person name="Bowman J.L."/>
            <person name="Gribskov M."/>
            <person name="dePamphilis C."/>
            <person name="Albert V.A."/>
            <person name="Aono N."/>
            <person name="Aoyama T."/>
            <person name="Ambrose B.A."/>
            <person name="Ashton N.W."/>
            <person name="Axtell M.J."/>
            <person name="Barker E."/>
            <person name="Barker M.S."/>
            <person name="Bennetzen J.L."/>
            <person name="Bonawitz N.D."/>
            <person name="Chapple C."/>
            <person name="Cheng C."/>
            <person name="Correa L.G."/>
            <person name="Dacre M."/>
            <person name="DeBarry J."/>
            <person name="Dreyer I."/>
            <person name="Elias M."/>
            <person name="Engstrom E.M."/>
            <person name="Estelle M."/>
            <person name="Feng L."/>
            <person name="Finet C."/>
            <person name="Floyd S.K."/>
            <person name="Frommer W.B."/>
            <person name="Fujita T."/>
            <person name="Gramzow L."/>
            <person name="Gutensohn M."/>
            <person name="Harholt J."/>
            <person name="Hattori M."/>
            <person name="Heyl A."/>
            <person name="Hirai T."/>
            <person name="Hiwatashi Y."/>
            <person name="Ishikawa M."/>
            <person name="Iwata M."/>
            <person name="Karol K.G."/>
            <person name="Koehler B."/>
            <person name="Kolukisaoglu U."/>
            <person name="Kubo M."/>
            <person name="Kurata T."/>
            <person name="Lalonde S."/>
            <person name="Li K."/>
            <person name="Li Y."/>
            <person name="Litt A."/>
            <person name="Lyons E."/>
            <person name="Manning G."/>
            <person name="Maruyama T."/>
            <person name="Michael T.P."/>
            <person name="Mikami K."/>
            <person name="Miyazaki S."/>
            <person name="Morinaga S."/>
            <person name="Murata T."/>
            <person name="Mueller-Roeber B."/>
            <person name="Nelson D.R."/>
            <person name="Obara M."/>
            <person name="Oguri Y."/>
            <person name="Olmstead R.G."/>
            <person name="Onodera N."/>
            <person name="Petersen B.L."/>
            <person name="Pils B."/>
            <person name="Prigge M."/>
            <person name="Rensing S.A."/>
            <person name="Riano-Pachon D.M."/>
            <person name="Roberts A.W."/>
            <person name="Sato Y."/>
            <person name="Scheller H.V."/>
            <person name="Schulz B."/>
            <person name="Schulz C."/>
            <person name="Shakirov E.V."/>
            <person name="Shibagaki N."/>
            <person name="Shinohara N."/>
            <person name="Shippen D.E."/>
            <person name="Soerensen I."/>
            <person name="Sotooka R."/>
            <person name="Sugimoto N."/>
            <person name="Sugita M."/>
            <person name="Sumikawa N."/>
            <person name="Tanurdzic M."/>
            <person name="Theissen G."/>
            <person name="Ulvskov P."/>
            <person name="Wakazuki S."/>
            <person name="Weng J.K."/>
            <person name="Willats W.W."/>
            <person name="Wipf D."/>
            <person name="Wolf P.G."/>
            <person name="Yang L."/>
            <person name="Zimmer A.D."/>
            <person name="Zhu Q."/>
            <person name="Mitros T."/>
            <person name="Hellsten U."/>
            <person name="Loque D."/>
            <person name="Otillar R."/>
            <person name="Salamov A."/>
            <person name="Schmutz J."/>
            <person name="Shapiro H."/>
            <person name="Lindquist E."/>
            <person name="Lucas S."/>
            <person name="Rokhsar D."/>
            <person name="Grigoriev I.V."/>
        </authorList>
    </citation>
    <scope>NUCLEOTIDE SEQUENCE [LARGE SCALE GENOMIC DNA]</scope>
</reference>
<sequence length="224" mass="26218">MALELLLNHNTTTRFGSFHMPWAGYEIQVGYLHILSRISRLKLIFTMTCHPERLIMELGTGGYYFIRATTNVYLSLSIKKPNSITVEVGQKRADQLWKFVETRAGAPQQRRRRRTNLAWNPAQVHIQVRSPSSFFIGMRSQSPKASRFSSIKLKFLEARIDKGSQRARNSETVKMHEERQRRQTEKKKELWWRLGRAHEGRLTENVKEAFARANTQKDIRSTRC</sequence>
<evidence type="ECO:0000256" key="1">
    <source>
        <dbReference type="SAM" id="MobiDB-lite"/>
    </source>
</evidence>
<proteinExistence type="predicted"/>
<dbReference type="HOGENOM" id="CLU_1236831_0_0_1"/>
<dbReference type="Gramene" id="EFJ19494">
    <property type="protein sequence ID" value="EFJ19494"/>
    <property type="gene ID" value="SELMODRAFT_444251"/>
</dbReference>
<gene>
    <name evidence="2" type="ORF">SELMODRAFT_444251</name>
</gene>
<dbReference type="KEGG" id="smo:SELMODRAFT_444251"/>
<evidence type="ECO:0000313" key="3">
    <source>
        <dbReference type="Proteomes" id="UP000001514"/>
    </source>
</evidence>
<feature type="region of interest" description="Disordered" evidence="1">
    <location>
        <begin position="164"/>
        <end position="185"/>
    </location>
</feature>